<feature type="coiled-coil region" evidence="3">
    <location>
        <begin position="540"/>
        <end position="585"/>
    </location>
</feature>
<keyword evidence="8" id="KW-1185">Reference proteome</keyword>
<feature type="region of interest" description="Disordered" evidence="4">
    <location>
        <begin position="1168"/>
        <end position="1389"/>
    </location>
</feature>
<feature type="region of interest" description="Disordered" evidence="4">
    <location>
        <begin position="156"/>
        <end position="256"/>
    </location>
</feature>
<dbReference type="Proteomes" id="UP000703661">
    <property type="component" value="Unassembled WGS sequence"/>
</dbReference>
<sequence>MTVPPDSLNSDAKQGKLRPLTSLPMPMLPTEQQLKSTPHQQPAPYRPRGAPQNSLLSSWLTHANSNANNSINDSNNSFNGVNSNTSNIRGSAFGSDQGYHSIGAPSRHWTEPHPQREFHHAIDVDRAHLNYSVGSVGTERDQRQIQNAIDARHCDLSHTSASPTSATTIASPPLQSPDHTVPGAIEKRKRGRKPKSKTEPVEGEDSDPGSKEKKPKVPKEPKPPKEKKIKDPKPTKELKPKKSKKDLNDEASGAGSGIKTERSYFAIRPVAPTVYTVTFVIVVAVLKENRNDSSASSTASLKSSFKQSCLSFDVLDPSKAGDYLNSMAAASREDDKRFGGFVRELPKLTGRAPYEDLLSGMLLRSSKLPNLTKLNLHHPDLDMDMLADVKMVHEFLNTFGTPLGLTKDSGEWITFDLLLSMIRNPRIDSRLLELNCKMVMAAYDEEQSPKINQYNFPYFLAVGPEARSTLEERKDEKKNRYSGSSRKKPAPMNRLGAIEYSVYTIADRIEALVKALHDITSSDRFHRFMRDEVEENITALKRQKRKRAEVRKELETQTHDLEREMKAIEREAAELETKRQAILTSERESGLAEEESGATRITAASRLQRLAQSKDARSKANELLNQQKMLANDLKAKESAWESKKEELEEISLDDTVVQKDHNVPLTQLRGGHVVNADEKLRVICLGSDRWGRKYWFWKEFGGVIVEDRAQVDPKATGDTQKLDDSNKDKKSEGMVATTDNRSETIDESLNDVTRRLKTMAQPELAGDKFQVTRDRMSISNLLSDDGPSHESQLAAPQMPRLEPAKPVPEKDLLDYGPIQTWSLISTSKELASVSRALNAKGIRERVLKASLMAMRKEIEASFCRIKAWAGNEYAVKNEHTVSVMGTVGQPLSEEDLMLLKKKRGRKSKQELADIAATQIELASAGDDSQIMDLDYVRSSDRSPTSGIAHPQDVEMEYDGSDHEQEYTHEGNDMILEKDEVTDGFMATVRDSDSGPLPSEFLESIICAAEEKLKDISRAICNGDANAIPVAIKGVLPQEGQDDCQLLRTVRVLEHCLYLMDGPILDVDDQDNHDDPKVQDTLGNSTINPKPHIGIDTDVAMDDEAVKPLMIAPGKLSITIPVSINPKLLSWLKTCRIDVILKDVKTFGALHAWLDECIDAVETVVYDTDEDDDNEEGLNGIGKKKNEYYEAEEDENEEDDDEGEDDDENDHEDEEGEDASDDKNHGGGHEGDEGGDRDKGRRGRQRKTCKETQLRTTTVRGRALRARSNMPVSYKYDLRNDDNEDNDDEEEDNDDAEEEEHKQEENEEEGIAFRLRRLAKHAHRDRDERTASRVDTTGGTTSGGVTQSGAAPQPTTQAQPGGEGAVTEAPLSGGNNAAARPVARAPKNRRYRVKKAHNLARDLTLMLLLVVTLNTFGLGSGVAVLVLTWIFTGFAIIWIASAIVFEHFILDLVFGFIEMALLLAILITAFVMGWAVF</sequence>
<evidence type="ECO:0000256" key="3">
    <source>
        <dbReference type="SAM" id="Coils"/>
    </source>
</evidence>
<gene>
    <name evidence="7" type="ORF">BGZ80_011545</name>
</gene>
<accession>A0A9P6SZ29</accession>
<evidence type="ECO:0000313" key="8">
    <source>
        <dbReference type="Proteomes" id="UP000703661"/>
    </source>
</evidence>
<feature type="compositionally biased region" description="Basic residues" evidence="4">
    <location>
        <begin position="1314"/>
        <end position="1323"/>
    </location>
</feature>
<feature type="region of interest" description="Disordered" evidence="4">
    <location>
        <begin position="1"/>
        <end position="53"/>
    </location>
</feature>
<name>A0A9P6SZ29_9FUNG</name>
<protein>
    <recommendedName>
        <fullName evidence="6">DDT domain-containing protein</fullName>
    </recommendedName>
</protein>
<keyword evidence="2" id="KW-0539">Nucleus</keyword>
<proteinExistence type="predicted"/>
<comment type="caution">
    <text evidence="7">The sequence shown here is derived from an EMBL/GenBank/DDBJ whole genome shotgun (WGS) entry which is preliminary data.</text>
</comment>
<feature type="domain" description="DDT" evidence="6">
    <location>
        <begin position="383"/>
        <end position="448"/>
    </location>
</feature>
<reference evidence="7" key="1">
    <citation type="journal article" date="2020" name="Fungal Divers.">
        <title>Resolving the Mortierellaceae phylogeny through synthesis of multi-gene phylogenetics and phylogenomics.</title>
        <authorList>
            <person name="Vandepol N."/>
            <person name="Liber J."/>
            <person name="Desiro A."/>
            <person name="Na H."/>
            <person name="Kennedy M."/>
            <person name="Barry K."/>
            <person name="Grigoriev I.V."/>
            <person name="Miller A.N."/>
            <person name="O'Donnell K."/>
            <person name="Stajich J.E."/>
            <person name="Bonito G."/>
        </authorList>
    </citation>
    <scope>NUCLEOTIDE SEQUENCE</scope>
    <source>
        <strain evidence="7">NRRL 2769</strain>
    </source>
</reference>
<evidence type="ECO:0000256" key="4">
    <source>
        <dbReference type="SAM" id="MobiDB-lite"/>
    </source>
</evidence>
<dbReference type="GO" id="GO:0005634">
    <property type="term" value="C:nucleus"/>
    <property type="evidence" value="ECO:0007669"/>
    <property type="project" value="UniProtKB-SubCell"/>
</dbReference>
<dbReference type="PANTHER" id="PTHR35711">
    <property type="entry name" value="EXPRESSED PROTEIN"/>
    <property type="match status" value="1"/>
</dbReference>
<evidence type="ECO:0000256" key="5">
    <source>
        <dbReference type="SAM" id="Phobius"/>
    </source>
</evidence>
<dbReference type="PANTHER" id="PTHR35711:SF1">
    <property type="entry name" value="ECTODERMAL, ISOFORM F"/>
    <property type="match status" value="1"/>
</dbReference>
<keyword evidence="3" id="KW-0175">Coiled coil</keyword>
<feature type="compositionally biased region" description="Polar residues" evidence="4">
    <location>
        <begin position="31"/>
        <end position="40"/>
    </location>
</feature>
<feature type="transmembrane region" description="Helical" evidence="5">
    <location>
        <begin position="1422"/>
        <end position="1445"/>
    </location>
</feature>
<dbReference type="Pfam" id="PF15613">
    <property type="entry name" value="WSD"/>
    <property type="match status" value="1"/>
</dbReference>
<dbReference type="EMBL" id="JAAAID010000940">
    <property type="protein sequence ID" value="KAG0012742.1"/>
    <property type="molecule type" value="Genomic_DNA"/>
</dbReference>
<evidence type="ECO:0000259" key="6">
    <source>
        <dbReference type="PROSITE" id="PS50827"/>
    </source>
</evidence>
<feature type="compositionally biased region" description="Low complexity" evidence="4">
    <location>
        <begin position="1375"/>
        <end position="1385"/>
    </location>
</feature>
<feature type="compositionally biased region" description="Low complexity" evidence="4">
    <location>
        <begin position="1336"/>
        <end position="1349"/>
    </location>
</feature>
<keyword evidence="5" id="KW-1133">Transmembrane helix</keyword>
<feature type="region of interest" description="Disordered" evidence="4">
    <location>
        <begin position="716"/>
        <end position="748"/>
    </location>
</feature>
<feature type="compositionally biased region" description="Low complexity" evidence="4">
    <location>
        <begin position="159"/>
        <end position="173"/>
    </location>
</feature>
<evidence type="ECO:0000256" key="2">
    <source>
        <dbReference type="ARBA" id="ARBA00023242"/>
    </source>
</evidence>
<feature type="compositionally biased region" description="Basic and acidic residues" evidence="4">
    <location>
        <begin position="469"/>
        <end position="479"/>
    </location>
</feature>
<feature type="coiled-coil region" evidence="3">
    <location>
        <begin position="617"/>
        <end position="651"/>
    </location>
</feature>
<feature type="compositionally biased region" description="Acidic residues" evidence="4">
    <location>
        <begin position="1189"/>
        <end position="1220"/>
    </location>
</feature>
<dbReference type="InterPro" id="IPR028941">
    <property type="entry name" value="WHIM2_dom"/>
</dbReference>
<organism evidence="7 8">
    <name type="scientific">Entomortierella chlamydospora</name>
    <dbReference type="NCBI Taxonomy" id="101097"/>
    <lineage>
        <taxon>Eukaryota</taxon>
        <taxon>Fungi</taxon>
        <taxon>Fungi incertae sedis</taxon>
        <taxon>Mucoromycota</taxon>
        <taxon>Mortierellomycotina</taxon>
        <taxon>Mortierellomycetes</taxon>
        <taxon>Mortierellales</taxon>
        <taxon>Mortierellaceae</taxon>
        <taxon>Entomortierella</taxon>
    </lineage>
</organism>
<feature type="compositionally biased region" description="Acidic residues" evidence="4">
    <location>
        <begin position="1282"/>
        <end position="1298"/>
    </location>
</feature>
<feature type="compositionally biased region" description="Basic and acidic residues" evidence="4">
    <location>
        <begin position="1221"/>
        <end position="1239"/>
    </location>
</feature>
<comment type="subcellular location">
    <subcellularLocation>
        <location evidence="1">Nucleus</location>
    </subcellularLocation>
</comment>
<keyword evidence="5" id="KW-0812">Transmembrane</keyword>
<feature type="compositionally biased region" description="Low complexity" evidence="4">
    <location>
        <begin position="17"/>
        <end position="30"/>
    </location>
</feature>
<feature type="compositionally biased region" description="Basic and acidic residues" evidence="4">
    <location>
        <begin position="721"/>
        <end position="733"/>
    </location>
</feature>
<evidence type="ECO:0000256" key="1">
    <source>
        <dbReference type="ARBA" id="ARBA00004123"/>
    </source>
</evidence>
<evidence type="ECO:0000313" key="7">
    <source>
        <dbReference type="EMBL" id="KAG0012742.1"/>
    </source>
</evidence>
<feature type="region of interest" description="Disordered" evidence="4">
    <location>
        <begin position="469"/>
        <end position="489"/>
    </location>
</feature>
<dbReference type="PROSITE" id="PS50827">
    <property type="entry name" value="DDT"/>
    <property type="match status" value="1"/>
</dbReference>
<keyword evidence="5" id="KW-0472">Membrane</keyword>
<dbReference type="InterPro" id="IPR018501">
    <property type="entry name" value="DDT_dom"/>
</dbReference>
<feature type="compositionally biased region" description="Basic and acidic residues" evidence="4">
    <location>
        <begin position="208"/>
        <end position="248"/>
    </location>
</feature>
<feature type="transmembrane region" description="Helical" evidence="5">
    <location>
        <begin position="1452"/>
        <end position="1476"/>
    </location>
</feature>